<gene>
    <name evidence="2" type="ORF">B0T10DRAFT_217964</name>
</gene>
<evidence type="ECO:0000313" key="2">
    <source>
        <dbReference type="EMBL" id="KAH6895482.1"/>
    </source>
</evidence>
<keyword evidence="1" id="KW-0732">Signal</keyword>
<protein>
    <recommendedName>
        <fullName evidence="4">Secreted protein</fullName>
    </recommendedName>
</protein>
<sequence>MRLSISIHVLEICTLGLLLPAIPCPCLGLGRAYFVHMYVCRYVCTCVVNTVLGARPRHIDLHTVIPSYAHLHNCIVLGLWAAGPAFGRQDPLNNPSPFCLPGGLSSARGPSRCITRLLQDLYEACKCHHGRHPLTLLCRAGGLFFSPSRAIVFVLMPVPARQPCGL</sequence>
<evidence type="ECO:0008006" key="4">
    <source>
        <dbReference type="Google" id="ProtNLM"/>
    </source>
</evidence>
<evidence type="ECO:0000313" key="3">
    <source>
        <dbReference type="Proteomes" id="UP000777438"/>
    </source>
</evidence>
<dbReference type="Proteomes" id="UP000777438">
    <property type="component" value="Unassembled WGS sequence"/>
</dbReference>
<proteinExistence type="predicted"/>
<feature type="signal peptide" evidence="1">
    <location>
        <begin position="1"/>
        <end position="28"/>
    </location>
</feature>
<dbReference type="AlphaFoldDB" id="A0A9P8WEC9"/>
<evidence type="ECO:0000256" key="1">
    <source>
        <dbReference type="SAM" id="SignalP"/>
    </source>
</evidence>
<comment type="caution">
    <text evidence="2">The sequence shown here is derived from an EMBL/GenBank/DDBJ whole genome shotgun (WGS) entry which is preliminary data.</text>
</comment>
<keyword evidence="3" id="KW-1185">Reference proteome</keyword>
<reference evidence="2 3" key="1">
    <citation type="journal article" date="2021" name="Nat. Commun.">
        <title>Genetic determinants of endophytism in the Arabidopsis root mycobiome.</title>
        <authorList>
            <person name="Mesny F."/>
            <person name="Miyauchi S."/>
            <person name="Thiergart T."/>
            <person name="Pickel B."/>
            <person name="Atanasova L."/>
            <person name="Karlsson M."/>
            <person name="Huettel B."/>
            <person name="Barry K.W."/>
            <person name="Haridas S."/>
            <person name="Chen C."/>
            <person name="Bauer D."/>
            <person name="Andreopoulos W."/>
            <person name="Pangilinan J."/>
            <person name="LaButti K."/>
            <person name="Riley R."/>
            <person name="Lipzen A."/>
            <person name="Clum A."/>
            <person name="Drula E."/>
            <person name="Henrissat B."/>
            <person name="Kohler A."/>
            <person name="Grigoriev I.V."/>
            <person name="Martin F.M."/>
            <person name="Hacquard S."/>
        </authorList>
    </citation>
    <scope>NUCLEOTIDE SEQUENCE [LARGE SCALE GENOMIC DNA]</scope>
    <source>
        <strain evidence="2 3">MPI-CAGE-CH-0241</strain>
    </source>
</reference>
<accession>A0A9P8WEC9</accession>
<name>A0A9P8WEC9_9HYPO</name>
<feature type="chain" id="PRO_5040490243" description="Secreted protein" evidence="1">
    <location>
        <begin position="29"/>
        <end position="166"/>
    </location>
</feature>
<organism evidence="2 3">
    <name type="scientific">Thelonectria olida</name>
    <dbReference type="NCBI Taxonomy" id="1576542"/>
    <lineage>
        <taxon>Eukaryota</taxon>
        <taxon>Fungi</taxon>
        <taxon>Dikarya</taxon>
        <taxon>Ascomycota</taxon>
        <taxon>Pezizomycotina</taxon>
        <taxon>Sordariomycetes</taxon>
        <taxon>Hypocreomycetidae</taxon>
        <taxon>Hypocreales</taxon>
        <taxon>Nectriaceae</taxon>
        <taxon>Thelonectria</taxon>
    </lineage>
</organism>
<dbReference type="EMBL" id="JAGPYM010000004">
    <property type="protein sequence ID" value="KAH6895482.1"/>
    <property type="molecule type" value="Genomic_DNA"/>
</dbReference>